<reference evidence="2 3" key="1">
    <citation type="submission" date="2019-12" db="EMBL/GenBank/DDBJ databases">
        <title>Paenibacillus sp. nov., an endophytic bacterium isolated from the stem of Dendrobium.</title>
        <authorList>
            <person name="Zhao R."/>
        </authorList>
    </citation>
    <scope>NUCLEOTIDE SEQUENCE [LARGE SCALE GENOMIC DNA]</scope>
    <source>
        <strain evidence="2 3">HJL G12</strain>
    </source>
</reference>
<evidence type="ECO:0000259" key="1">
    <source>
        <dbReference type="PROSITE" id="PS51819"/>
    </source>
</evidence>
<dbReference type="Proteomes" id="UP000460318">
    <property type="component" value="Unassembled WGS sequence"/>
</dbReference>
<dbReference type="EMBL" id="WUBI01000001">
    <property type="protein sequence ID" value="MWV44258.1"/>
    <property type="molecule type" value="Genomic_DNA"/>
</dbReference>
<sequence length="130" mass="14625">MSKIQYSVQVRLVSDLAASKEFYEKVLGCEVNDFWAVRDEFALGFKLLQAAEPGDVQPNQKGKDQATAWDTYAYMDTHGDLDRLYEELKAGGAHFIQEPVLTEAEWGAWKEFAVADPDHYSIGFGSGKRN</sequence>
<gene>
    <name evidence="2" type="ORF">GRF59_11500</name>
</gene>
<evidence type="ECO:0000313" key="3">
    <source>
        <dbReference type="Proteomes" id="UP000460318"/>
    </source>
</evidence>
<dbReference type="Pfam" id="PF00903">
    <property type="entry name" value="Glyoxalase"/>
    <property type="match status" value="1"/>
</dbReference>
<dbReference type="InterPro" id="IPR004360">
    <property type="entry name" value="Glyas_Fos-R_dOase_dom"/>
</dbReference>
<dbReference type="AlphaFoldDB" id="A0A7X3LI68"/>
<feature type="domain" description="VOC" evidence="1">
    <location>
        <begin position="3"/>
        <end position="127"/>
    </location>
</feature>
<dbReference type="Gene3D" id="3.10.180.10">
    <property type="entry name" value="2,3-Dihydroxybiphenyl 1,2-Dioxygenase, domain 1"/>
    <property type="match status" value="1"/>
</dbReference>
<accession>A0A7X3LI68</accession>
<comment type="caution">
    <text evidence="2">The sequence shown here is derived from an EMBL/GenBank/DDBJ whole genome shotgun (WGS) entry which is preliminary data.</text>
</comment>
<dbReference type="PROSITE" id="PS51819">
    <property type="entry name" value="VOC"/>
    <property type="match status" value="1"/>
</dbReference>
<protein>
    <submittedName>
        <fullName evidence="2">VOC family protein</fullName>
    </submittedName>
</protein>
<dbReference type="InterPro" id="IPR037523">
    <property type="entry name" value="VOC_core"/>
</dbReference>
<dbReference type="InterPro" id="IPR029068">
    <property type="entry name" value="Glyas_Bleomycin-R_OHBP_Dase"/>
</dbReference>
<dbReference type="SUPFAM" id="SSF54593">
    <property type="entry name" value="Glyoxalase/Bleomycin resistance protein/Dihydroxybiphenyl dioxygenase"/>
    <property type="match status" value="1"/>
</dbReference>
<name>A0A7X3LI68_9BACL</name>
<organism evidence="2 3">
    <name type="scientific">Paenibacillus dendrobii</name>
    <dbReference type="NCBI Taxonomy" id="2691084"/>
    <lineage>
        <taxon>Bacteria</taxon>
        <taxon>Bacillati</taxon>
        <taxon>Bacillota</taxon>
        <taxon>Bacilli</taxon>
        <taxon>Bacillales</taxon>
        <taxon>Paenibacillaceae</taxon>
        <taxon>Paenibacillus</taxon>
    </lineage>
</organism>
<dbReference type="RefSeq" id="WP_160497690.1">
    <property type="nucleotide sequence ID" value="NZ_WUBI01000001.1"/>
</dbReference>
<proteinExistence type="predicted"/>
<evidence type="ECO:0000313" key="2">
    <source>
        <dbReference type="EMBL" id="MWV44258.1"/>
    </source>
</evidence>
<keyword evidence="3" id="KW-1185">Reference proteome</keyword>